<protein>
    <submittedName>
        <fullName evidence="1">Uncharacterized protein</fullName>
    </submittedName>
</protein>
<organism evidence="1">
    <name type="scientific">Anguilla anguilla</name>
    <name type="common">European freshwater eel</name>
    <name type="synonym">Muraena anguilla</name>
    <dbReference type="NCBI Taxonomy" id="7936"/>
    <lineage>
        <taxon>Eukaryota</taxon>
        <taxon>Metazoa</taxon>
        <taxon>Chordata</taxon>
        <taxon>Craniata</taxon>
        <taxon>Vertebrata</taxon>
        <taxon>Euteleostomi</taxon>
        <taxon>Actinopterygii</taxon>
        <taxon>Neopterygii</taxon>
        <taxon>Teleostei</taxon>
        <taxon>Anguilliformes</taxon>
        <taxon>Anguillidae</taxon>
        <taxon>Anguilla</taxon>
    </lineage>
</organism>
<dbReference type="AlphaFoldDB" id="A0A0E9UIM6"/>
<reference evidence="1" key="1">
    <citation type="submission" date="2014-11" db="EMBL/GenBank/DDBJ databases">
        <authorList>
            <person name="Amaro Gonzalez C."/>
        </authorList>
    </citation>
    <scope>NUCLEOTIDE SEQUENCE</scope>
</reference>
<name>A0A0E9UIM6_ANGAN</name>
<accession>A0A0E9UIM6</accession>
<sequence>MRISLNSWKENVSFISEIR</sequence>
<reference evidence="1" key="2">
    <citation type="journal article" date="2015" name="Fish Shellfish Immunol.">
        <title>Early steps in the European eel (Anguilla anguilla)-Vibrio vulnificus interaction in the gills: Role of the RtxA13 toxin.</title>
        <authorList>
            <person name="Callol A."/>
            <person name="Pajuelo D."/>
            <person name="Ebbesson L."/>
            <person name="Teles M."/>
            <person name="MacKenzie S."/>
            <person name="Amaro C."/>
        </authorList>
    </citation>
    <scope>NUCLEOTIDE SEQUENCE</scope>
</reference>
<evidence type="ECO:0000313" key="1">
    <source>
        <dbReference type="EMBL" id="JAH65115.1"/>
    </source>
</evidence>
<proteinExistence type="predicted"/>
<dbReference type="EMBL" id="GBXM01043462">
    <property type="protein sequence ID" value="JAH65115.1"/>
    <property type="molecule type" value="Transcribed_RNA"/>
</dbReference>